<name>A0A381Y089_9ZZZZ</name>
<organism evidence="2">
    <name type="scientific">marine metagenome</name>
    <dbReference type="NCBI Taxonomy" id="408172"/>
    <lineage>
        <taxon>unclassified sequences</taxon>
        <taxon>metagenomes</taxon>
        <taxon>ecological metagenomes</taxon>
    </lineage>
</organism>
<accession>A0A381Y089</accession>
<keyword evidence="1" id="KW-0812">Transmembrane</keyword>
<keyword evidence="1" id="KW-1133">Transmembrane helix</keyword>
<dbReference type="AlphaFoldDB" id="A0A381Y089"/>
<evidence type="ECO:0000256" key="1">
    <source>
        <dbReference type="SAM" id="Phobius"/>
    </source>
</evidence>
<keyword evidence="1" id="KW-0472">Membrane</keyword>
<sequence>MHRPLRHIIGWSGLIFIISFLAGFMSFFFNLSGYNINTRWIFIPCLALTLFLIPKVNDWIKK</sequence>
<evidence type="ECO:0000313" key="2">
    <source>
        <dbReference type="EMBL" id="SVA70496.1"/>
    </source>
</evidence>
<gene>
    <name evidence="2" type="ORF">METZ01_LOCUS123350</name>
</gene>
<reference evidence="2" key="1">
    <citation type="submission" date="2018-05" db="EMBL/GenBank/DDBJ databases">
        <authorList>
            <person name="Lanie J.A."/>
            <person name="Ng W.-L."/>
            <person name="Kazmierczak K.M."/>
            <person name="Andrzejewski T.M."/>
            <person name="Davidsen T.M."/>
            <person name="Wayne K.J."/>
            <person name="Tettelin H."/>
            <person name="Glass J.I."/>
            <person name="Rusch D."/>
            <person name="Podicherti R."/>
            <person name="Tsui H.-C.T."/>
            <person name="Winkler M.E."/>
        </authorList>
    </citation>
    <scope>NUCLEOTIDE SEQUENCE</scope>
</reference>
<protein>
    <submittedName>
        <fullName evidence="2">Uncharacterized protein</fullName>
    </submittedName>
</protein>
<proteinExistence type="predicted"/>
<feature type="transmembrane region" description="Helical" evidence="1">
    <location>
        <begin position="7"/>
        <end position="29"/>
    </location>
</feature>
<dbReference type="EMBL" id="UINC01017050">
    <property type="protein sequence ID" value="SVA70496.1"/>
    <property type="molecule type" value="Genomic_DNA"/>
</dbReference>
<feature type="transmembrane region" description="Helical" evidence="1">
    <location>
        <begin position="41"/>
        <end position="60"/>
    </location>
</feature>